<evidence type="ECO:0000313" key="3">
    <source>
        <dbReference type="Proteomes" id="UP000617402"/>
    </source>
</evidence>
<evidence type="ECO:0000256" key="1">
    <source>
        <dbReference type="SAM" id="MobiDB-lite"/>
    </source>
</evidence>
<comment type="caution">
    <text evidence="2">The sequence shown here is derived from an EMBL/GenBank/DDBJ whole genome shotgun (WGS) entry which is preliminary data.</text>
</comment>
<reference evidence="2 3" key="1">
    <citation type="submission" date="2020-07" db="EMBL/GenBank/DDBJ databases">
        <title>Draft whole-genome sequence of Heliobacterium chlorum DSM 3682, type strain.</title>
        <authorList>
            <person name="Kyndt J.A."/>
            <person name="Meyer T.E."/>
            <person name="Imhoff J.F."/>
        </authorList>
    </citation>
    <scope>NUCLEOTIDE SEQUENCE [LARGE SCALE GENOMIC DNA]</scope>
    <source>
        <strain evidence="2 3">DSM 3682</strain>
    </source>
</reference>
<accession>A0ABR7T918</accession>
<gene>
    <name evidence="2" type="ORF">H1S01_18545</name>
</gene>
<keyword evidence="3" id="KW-1185">Reference proteome</keyword>
<proteinExistence type="predicted"/>
<dbReference type="Proteomes" id="UP000617402">
    <property type="component" value="Unassembled WGS sequence"/>
</dbReference>
<evidence type="ECO:0000313" key="2">
    <source>
        <dbReference type="EMBL" id="MBC9786459.1"/>
    </source>
</evidence>
<organism evidence="2 3">
    <name type="scientific">Heliobacterium chlorum</name>
    <dbReference type="NCBI Taxonomy" id="2698"/>
    <lineage>
        <taxon>Bacteria</taxon>
        <taxon>Bacillati</taxon>
        <taxon>Bacillota</taxon>
        <taxon>Clostridia</taxon>
        <taxon>Eubacteriales</taxon>
        <taxon>Heliobacteriaceae</taxon>
        <taxon>Heliobacterium</taxon>
    </lineage>
</organism>
<protein>
    <submittedName>
        <fullName evidence="2">Uncharacterized protein</fullName>
    </submittedName>
</protein>
<dbReference type="EMBL" id="JACVHF010000039">
    <property type="protein sequence ID" value="MBC9786459.1"/>
    <property type="molecule type" value="Genomic_DNA"/>
</dbReference>
<feature type="region of interest" description="Disordered" evidence="1">
    <location>
        <begin position="1"/>
        <end position="21"/>
    </location>
</feature>
<dbReference type="RefSeq" id="WP_188041885.1">
    <property type="nucleotide sequence ID" value="NZ_JACVHF010000039.1"/>
</dbReference>
<feature type="region of interest" description="Disordered" evidence="1">
    <location>
        <begin position="29"/>
        <end position="48"/>
    </location>
</feature>
<name>A0ABR7T918_HELCL</name>
<sequence>MPDKYNQTAVPGKVSDAFNTSLQDEKNIEFTRKLPKDAPDKGDRRIFD</sequence>